<dbReference type="PaxDb" id="665571-STHERM_c02520"/>
<dbReference type="KEGG" id="sta:STHERM_c02520"/>
<dbReference type="Gene3D" id="2.160.20.10">
    <property type="entry name" value="Single-stranded right-handed beta-helix, Pectin lyase-like"/>
    <property type="match status" value="1"/>
</dbReference>
<dbReference type="SUPFAM" id="SSF51126">
    <property type="entry name" value="Pectin lyase-like"/>
    <property type="match status" value="1"/>
</dbReference>
<reference evidence="2 3" key="2">
    <citation type="journal article" date="2010" name="J. Bacteriol.">
        <title>Genome sequence of the polysaccharide-degrading, thermophilic anaerobe Spirochaeta thermophila DSM 6192.</title>
        <authorList>
            <person name="Angelov A."/>
            <person name="Liebl S."/>
            <person name="Ballschmiter M."/>
            <person name="Bomeke M."/>
            <person name="Lehmann R."/>
            <person name="Liesegang H."/>
            <person name="Daniel R."/>
            <person name="Liebl W."/>
        </authorList>
    </citation>
    <scope>NUCLEOTIDE SEQUENCE [LARGE SCALE GENOMIC DNA]</scope>
    <source>
        <strain evidence="3">ATCC 49972 / DSM 6192 / RI 19.B1</strain>
    </source>
</reference>
<protein>
    <recommendedName>
        <fullName evidence="4">Right handed beta helix domain-containing protein</fullName>
    </recommendedName>
</protein>
<dbReference type="InterPro" id="IPR011050">
    <property type="entry name" value="Pectin_lyase_fold/virulence"/>
</dbReference>
<dbReference type="HOGENOM" id="CLU_692434_0_0_12"/>
<gene>
    <name evidence="2" type="ordered locus">STHERM_c02520</name>
</gene>
<keyword evidence="1" id="KW-0732">Signal</keyword>
<evidence type="ECO:0000256" key="1">
    <source>
        <dbReference type="SAM" id="SignalP"/>
    </source>
</evidence>
<dbReference type="AlphaFoldDB" id="E0RNV3"/>
<reference key="1">
    <citation type="submission" date="2009-08" db="EMBL/GenBank/DDBJ databases">
        <title>The genome sequence of Spirochaeta thermophila DSM6192.</title>
        <authorList>
            <person name="Angelov A."/>
            <person name="Mientus M."/>
            <person name="Wittenberg S."/>
            <person name="Lehmann R."/>
            <person name="Liesegang H."/>
            <person name="Daniel R."/>
            <person name="Liebl W."/>
        </authorList>
    </citation>
    <scope>NUCLEOTIDE SEQUENCE</scope>
    <source>
        <strain>DSM 6192</strain>
    </source>
</reference>
<evidence type="ECO:0000313" key="2">
    <source>
        <dbReference type="EMBL" id="ADN01226.1"/>
    </source>
</evidence>
<dbReference type="InterPro" id="IPR012334">
    <property type="entry name" value="Pectin_lyas_fold"/>
</dbReference>
<dbReference type="EMBL" id="CP001698">
    <property type="protein sequence ID" value="ADN01226.1"/>
    <property type="molecule type" value="Genomic_DNA"/>
</dbReference>
<accession>E0RNV3</accession>
<evidence type="ECO:0008006" key="4">
    <source>
        <dbReference type="Google" id="ProtNLM"/>
    </source>
</evidence>
<name>E0RNV3_WINT6</name>
<organism evidence="2 3">
    <name type="scientific">Winmispira thermophila (strain ATCC 49972 / DSM 6192 / RI 19.B1)</name>
    <name type="common">Spirochaeta thermophila</name>
    <dbReference type="NCBI Taxonomy" id="665571"/>
    <lineage>
        <taxon>Bacteria</taxon>
        <taxon>Pseudomonadati</taxon>
        <taxon>Spirochaetota</taxon>
        <taxon>Spirochaetia</taxon>
        <taxon>Winmispirales</taxon>
        <taxon>Winmispiraceae</taxon>
        <taxon>Winmispira</taxon>
    </lineage>
</organism>
<sequence length="398" mass="42520">MSHRRVILLALLFKCFTITAENIRVPEDYPTLQEALDRARDGDRILIAGGTHRGPFSIRTSVSIEGEKGTLPILYDDTSPVRIIPLLLVQNAGEVRLSNLIIQGGDPSQGVGATSVGILAIQSRIRLSEVSFRNILQYGLLQIGGEFEAEAVSFLTPSLPGRLTDTGLAFFGVSGVTTEHLVCDDPILRQGITINSGLPFGARTSLSRPFIFHPSTGAPLTLPSPPSDPTQARLSGIRLRIPSEEETAGVVVGGPTTLTIEDSYFYMGPTRPRPLSPTAVIARGNPRIVIRNTTFSGVTRGILLTTGSPSLLLEDDTFTQLGTALTLRENPGSVLDLGGGPLGSRGGNRFQGNTSDILLDPLSVPLPIPARNNLFSPSPLVHSTREDGGLPERILLTE</sequence>
<dbReference type="Proteomes" id="UP000001296">
    <property type="component" value="Chromosome"/>
</dbReference>
<feature type="signal peptide" evidence="1">
    <location>
        <begin position="1"/>
        <end position="20"/>
    </location>
</feature>
<feature type="chain" id="PRO_5003139658" description="Right handed beta helix domain-containing protein" evidence="1">
    <location>
        <begin position="21"/>
        <end position="398"/>
    </location>
</feature>
<proteinExistence type="predicted"/>
<evidence type="ECO:0000313" key="3">
    <source>
        <dbReference type="Proteomes" id="UP000001296"/>
    </source>
</evidence>
<dbReference type="RefSeq" id="WP_013313067.1">
    <property type="nucleotide sequence ID" value="NC_014484.1"/>
</dbReference>